<reference evidence="3 4" key="1">
    <citation type="submission" date="2016-02" db="EMBL/GenBank/DDBJ databases">
        <title>Genome sequence of Clostridium tepidiprofundi DSM 19306.</title>
        <authorList>
            <person name="Poehlein A."/>
            <person name="Daniel R."/>
        </authorList>
    </citation>
    <scope>NUCLEOTIDE SEQUENCE [LARGE SCALE GENOMIC DNA]</scope>
    <source>
        <strain evidence="3 4">DSM 19306</strain>
    </source>
</reference>
<dbReference type="EMBL" id="LTBA01000040">
    <property type="protein sequence ID" value="KYH32058.1"/>
    <property type="molecule type" value="Genomic_DNA"/>
</dbReference>
<dbReference type="AlphaFoldDB" id="A0A151AWP3"/>
<accession>A0A151AWP3</accession>
<feature type="domain" description="Tail specific protease" evidence="2">
    <location>
        <begin position="190"/>
        <end position="397"/>
    </location>
</feature>
<dbReference type="InterPro" id="IPR005151">
    <property type="entry name" value="Tail-specific_protease"/>
</dbReference>
<dbReference type="InterPro" id="IPR029045">
    <property type="entry name" value="ClpP/crotonase-like_dom_sf"/>
</dbReference>
<protein>
    <submittedName>
        <fullName evidence="3">Peptidase family S41</fullName>
    </submittedName>
</protein>
<dbReference type="Gene3D" id="3.30.750.44">
    <property type="match status" value="1"/>
</dbReference>
<dbReference type="PANTHER" id="PTHR32060:SF22">
    <property type="entry name" value="CARBOXYL-TERMINAL-PROCESSING PEPTIDASE 3, CHLOROPLASTIC"/>
    <property type="match status" value="1"/>
</dbReference>
<keyword evidence="1" id="KW-0472">Membrane</keyword>
<name>A0A151AWP3_9CLOT</name>
<dbReference type="STRING" id="1121338.CLTEP_22790"/>
<dbReference type="Pfam" id="PF03572">
    <property type="entry name" value="Peptidase_S41"/>
    <property type="match status" value="1"/>
</dbReference>
<gene>
    <name evidence="3" type="ORF">CLTEP_22790</name>
</gene>
<feature type="transmembrane region" description="Helical" evidence="1">
    <location>
        <begin position="9"/>
        <end position="27"/>
    </location>
</feature>
<dbReference type="SUPFAM" id="SSF52096">
    <property type="entry name" value="ClpP/crotonase"/>
    <property type="match status" value="1"/>
</dbReference>
<dbReference type="Gene3D" id="3.90.226.10">
    <property type="entry name" value="2-enoyl-CoA Hydratase, Chain A, domain 1"/>
    <property type="match status" value="1"/>
</dbReference>
<dbReference type="OrthoDB" id="1653205at2"/>
<dbReference type="GO" id="GO:0006508">
    <property type="term" value="P:proteolysis"/>
    <property type="evidence" value="ECO:0007669"/>
    <property type="project" value="InterPro"/>
</dbReference>
<dbReference type="RefSeq" id="WP_066826750.1">
    <property type="nucleotide sequence ID" value="NZ_LTBA01000040.1"/>
</dbReference>
<proteinExistence type="predicted"/>
<dbReference type="GO" id="GO:0004175">
    <property type="term" value="F:endopeptidase activity"/>
    <property type="evidence" value="ECO:0007669"/>
    <property type="project" value="TreeGrafter"/>
</dbReference>
<keyword evidence="1" id="KW-1133">Transmembrane helix</keyword>
<evidence type="ECO:0000256" key="1">
    <source>
        <dbReference type="SAM" id="Phobius"/>
    </source>
</evidence>
<comment type="caution">
    <text evidence="3">The sequence shown here is derived from an EMBL/GenBank/DDBJ whole genome shotgun (WGS) entry which is preliminary data.</text>
</comment>
<sequence length="423" mass="48855">MKKYCNKTTIFGIIIAIIISSTSIYIYNYKTTKNNNALGNLTIAQKLEDFRYMYNILEENYVYFDVNKRLNGYDWLANKEEFEKSIMKTKDNFEFFIVLSRILKKLNDGHTSLYFPTYVSEIRDSYNKANENSRFDPWLKILNDKSVINKNLQWEKILKKNNIENFYSSKNEDDSYSNDNFETNIIEDGKIAYLKIKEMKPIYRTENQINDVYSFFKDIKDYPYLIIDIRGNTGGTDNCWINIMEHLIDQKISLNSTLVFKGEKYPQYFYKQSGADFSPIDELASNENYPEEIKNKFKYYTERIIDLEPNNSVGFKGKIFLLVDHYVFSSAEAFASFAKGTNLATLIGEKTGGDGIGANPLIMSLPNSGLIVGFVGIMGLNPDGTSNMEMKTTPDIELNVTYLGEEGVINRTVDIIHETEKNK</sequence>
<evidence type="ECO:0000259" key="2">
    <source>
        <dbReference type="Pfam" id="PF03572"/>
    </source>
</evidence>
<evidence type="ECO:0000313" key="4">
    <source>
        <dbReference type="Proteomes" id="UP000075531"/>
    </source>
</evidence>
<organism evidence="3 4">
    <name type="scientific">Clostridium tepidiprofundi DSM 19306</name>
    <dbReference type="NCBI Taxonomy" id="1121338"/>
    <lineage>
        <taxon>Bacteria</taxon>
        <taxon>Bacillati</taxon>
        <taxon>Bacillota</taxon>
        <taxon>Clostridia</taxon>
        <taxon>Eubacteriales</taxon>
        <taxon>Clostridiaceae</taxon>
        <taxon>Clostridium</taxon>
    </lineage>
</organism>
<keyword evidence="4" id="KW-1185">Reference proteome</keyword>
<dbReference type="Proteomes" id="UP000075531">
    <property type="component" value="Unassembled WGS sequence"/>
</dbReference>
<dbReference type="GO" id="GO:0008236">
    <property type="term" value="F:serine-type peptidase activity"/>
    <property type="evidence" value="ECO:0007669"/>
    <property type="project" value="InterPro"/>
</dbReference>
<keyword evidence="1" id="KW-0812">Transmembrane</keyword>
<evidence type="ECO:0000313" key="3">
    <source>
        <dbReference type="EMBL" id="KYH32058.1"/>
    </source>
</evidence>
<dbReference type="PATRIC" id="fig|1121338.3.peg.2347"/>
<dbReference type="PANTHER" id="PTHR32060">
    <property type="entry name" value="TAIL-SPECIFIC PROTEASE"/>
    <property type="match status" value="1"/>
</dbReference>